<protein>
    <submittedName>
        <fullName evidence="2">Uncharacterized protein</fullName>
    </submittedName>
</protein>
<sequence>MASDAPYYMTNAQLLHELNIETLGNIIQKNTINTLAKMETHQNPTIRKILKAKRKTIKKEGITALKRKAEENPEVNSTEKKSRREPGGNPPT</sequence>
<dbReference type="Proteomes" id="UP001458880">
    <property type="component" value="Unassembled WGS sequence"/>
</dbReference>
<evidence type="ECO:0000313" key="3">
    <source>
        <dbReference type="Proteomes" id="UP001458880"/>
    </source>
</evidence>
<comment type="caution">
    <text evidence="2">The sequence shown here is derived from an EMBL/GenBank/DDBJ whole genome shotgun (WGS) entry which is preliminary data.</text>
</comment>
<accession>A0AAW1IDI6</accession>
<name>A0AAW1IDI6_POPJA</name>
<gene>
    <name evidence="2" type="ORF">QE152_g36510</name>
</gene>
<organism evidence="2 3">
    <name type="scientific">Popillia japonica</name>
    <name type="common">Japanese beetle</name>
    <dbReference type="NCBI Taxonomy" id="7064"/>
    <lineage>
        <taxon>Eukaryota</taxon>
        <taxon>Metazoa</taxon>
        <taxon>Ecdysozoa</taxon>
        <taxon>Arthropoda</taxon>
        <taxon>Hexapoda</taxon>
        <taxon>Insecta</taxon>
        <taxon>Pterygota</taxon>
        <taxon>Neoptera</taxon>
        <taxon>Endopterygota</taxon>
        <taxon>Coleoptera</taxon>
        <taxon>Polyphaga</taxon>
        <taxon>Scarabaeiformia</taxon>
        <taxon>Scarabaeidae</taxon>
        <taxon>Rutelinae</taxon>
        <taxon>Popillia</taxon>
    </lineage>
</organism>
<feature type="compositionally biased region" description="Basic and acidic residues" evidence="1">
    <location>
        <begin position="67"/>
        <end position="86"/>
    </location>
</feature>
<proteinExistence type="predicted"/>
<reference evidence="2 3" key="1">
    <citation type="journal article" date="2024" name="BMC Genomics">
        <title>De novo assembly and annotation of Popillia japonica's genome with initial clues to its potential as an invasive pest.</title>
        <authorList>
            <person name="Cucini C."/>
            <person name="Boschi S."/>
            <person name="Funari R."/>
            <person name="Cardaioli E."/>
            <person name="Iannotti N."/>
            <person name="Marturano G."/>
            <person name="Paoli F."/>
            <person name="Bruttini M."/>
            <person name="Carapelli A."/>
            <person name="Frati F."/>
            <person name="Nardi F."/>
        </authorList>
    </citation>
    <scope>NUCLEOTIDE SEQUENCE [LARGE SCALE GENOMIC DNA]</scope>
    <source>
        <strain evidence="2">DMR45628</strain>
    </source>
</reference>
<feature type="region of interest" description="Disordered" evidence="1">
    <location>
        <begin position="61"/>
        <end position="92"/>
    </location>
</feature>
<keyword evidence="3" id="KW-1185">Reference proteome</keyword>
<dbReference type="AlphaFoldDB" id="A0AAW1IDI6"/>
<evidence type="ECO:0000313" key="2">
    <source>
        <dbReference type="EMBL" id="KAK9687339.1"/>
    </source>
</evidence>
<evidence type="ECO:0000256" key="1">
    <source>
        <dbReference type="SAM" id="MobiDB-lite"/>
    </source>
</evidence>
<dbReference type="EMBL" id="JASPKY010000649">
    <property type="protein sequence ID" value="KAK9687339.1"/>
    <property type="molecule type" value="Genomic_DNA"/>
</dbReference>